<accession>A0ACC0K1B0</accession>
<proteinExistence type="predicted"/>
<sequence length="270" mass="31540">MNPKNPEARNRQDNPFEGMVISSSNVLDSLDCRSQCPVCGKSRMYFCYSCFVLVSQLKGKVPFCNVPEYVNDGRTVLLYPGSDARSVQELFMDTQNSLTYSDYLLSQLPQGYNVGTLRTKQFQSTESTKTIFHVEKLPIDRVLLIDSTWNQSRGIYADERLQRIPKIVVQNRASQFWRHQRGSPRWYLSTIEALHQVLLELHVCAWGCSPHYKCSLSIDFPKHSTVDDHKQCKPYEGEYDNLLYFFKYMYEKLHTLYKHEDLLAYKRPMT</sequence>
<dbReference type="Proteomes" id="UP001064048">
    <property type="component" value="Chromosome Z"/>
</dbReference>
<reference evidence="1 2" key="1">
    <citation type="journal article" date="2022" name="Genome Biol. Evol.">
        <title>The Spruce Budworm Genome: Reconstructing the Evolutionary History of Antifreeze Proteins.</title>
        <authorList>
            <person name="Beliveau C."/>
            <person name="Gagne P."/>
            <person name="Picq S."/>
            <person name="Vernygora O."/>
            <person name="Keeling C.I."/>
            <person name="Pinkney K."/>
            <person name="Doucet D."/>
            <person name="Wen F."/>
            <person name="Johnston J.S."/>
            <person name="Maaroufi H."/>
            <person name="Boyle B."/>
            <person name="Laroche J."/>
            <person name="Dewar K."/>
            <person name="Juretic N."/>
            <person name="Blackburn G."/>
            <person name="Nisole A."/>
            <person name="Brunet B."/>
            <person name="Brandao M."/>
            <person name="Lumley L."/>
            <person name="Duan J."/>
            <person name="Quan G."/>
            <person name="Lucarotti C.J."/>
            <person name="Roe A.D."/>
            <person name="Sperling F.A.H."/>
            <person name="Levesque R.C."/>
            <person name="Cusson M."/>
        </authorList>
    </citation>
    <scope>NUCLEOTIDE SEQUENCE [LARGE SCALE GENOMIC DNA]</scope>
    <source>
        <strain evidence="1">Glfc:IPQL:Cfum</strain>
    </source>
</reference>
<organism evidence="1 2">
    <name type="scientific">Choristoneura fumiferana</name>
    <name type="common">Spruce budworm moth</name>
    <name type="synonym">Archips fumiferana</name>
    <dbReference type="NCBI Taxonomy" id="7141"/>
    <lineage>
        <taxon>Eukaryota</taxon>
        <taxon>Metazoa</taxon>
        <taxon>Ecdysozoa</taxon>
        <taxon>Arthropoda</taxon>
        <taxon>Hexapoda</taxon>
        <taxon>Insecta</taxon>
        <taxon>Pterygota</taxon>
        <taxon>Neoptera</taxon>
        <taxon>Endopterygota</taxon>
        <taxon>Lepidoptera</taxon>
        <taxon>Glossata</taxon>
        <taxon>Ditrysia</taxon>
        <taxon>Tortricoidea</taxon>
        <taxon>Tortricidae</taxon>
        <taxon>Tortricinae</taxon>
        <taxon>Choristoneura</taxon>
    </lineage>
</organism>
<protein>
    <submittedName>
        <fullName evidence="1">Uncharacterized protein</fullName>
    </submittedName>
</protein>
<comment type="caution">
    <text evidence="1">The sequence shown here is derived from an EMBL/GenBank/DDBJ whole genome shotgun (WGS) entry which is preliminary data.</text>
</comment>
<keyword evidence="2" id="KW-1185">Reference proteome</keyword>
<gene>
    <name evidence="1" type="ORF">MSG28_000437</name>
</gene>
<name>A0ACC0K1B0_CHOFU</name>
<evidence type="ECO:0000313" key="2">
    <source>
        <dbReference type="Proteomes" id="UP001064048"/>
    </source>
</evidence>
<evidence type="ECO:0000313" key="1">
    <source>
        <dbReference type="EMBL" id="KAI8429983.1"/>
    </source>
</evidence>
<dbReference type="EMBL" id="CM046131">
    <property type="protein sequence ID" value="KAI8429983.1"/>
    <property type="molecule type" value="Genomic_DNA"/>
</dbReference>